<dbReference type="UniPathway" id="UPA00164"/>
<evidence type="ECO:0000313" key="12">
    <source>
        <dbReference type="EMBL" id="QNN52010.1"/>
    </source>
</evidence>
<dbReference type="FunFam" id="3.20.20.80:FF:000003">
    <property type="entry name" value="1,4-alpha-glucan branching enzyme GlgB"/>
    <property type="match status" value="1"/>
</dbReference>
<dbReference type="NCBIfam" id="TIGR01515">
    <property type="entry name" value="branching_enzym"/>
    <property type="match status" value="1"/>
</dbReference>
<dbReference type="GO" id="GO:0043169">
    <property type="term" value="F:cation binding"/>
    <property type="evidence" value="ECO:0007669"/>
    <property type="project" value="InterPro"/>
</dbReference>
<dbReference type="SUPFAM" id="SSF81296">
    <property type="entry name" value="E set domains"/>
    <property type="match status" value="2"/>
</dbReference>
<dbReference type="AlphaFoldDB" id="A0A7G9R8T5"/>
<dbReference type="GO" id="GO:0004553">
    <property type="term" value="F:hydrolase activity, hydrolyzing O-glycosyl compounds"/>
    <property type="evidence" value="ECO:0007669"/>
    <property type="project" value="InterPro"/>
</dbReference>
<evidence type="ECO:0000256" key="2">
    <source>
        <dbReference type="ARBA" id="ARBA00004964"/>
    </source>
</evidence>
<dbReference type="FunFam" id="2.60.40.1180:FF:000002">
    <property type="entry name" value="1,4-alpha-glucan branching enzyme GlgB"/>
    <property type="match status" value="1"/>
</dbReference>
<dbReference type="Gene3D" id="2.60.40.10">
    <property type="entry name" value="Immunoglobulins"/>
    <property type="match status" value="2"/>
</dbReference>
<dbReference type="HAMAP" id="MF_00685">
    <property type="entry name" value="GlgB"/>
    <property type="match status" value="1"/>
</dbReference>
<feature type="active site" description="Nucleophile" evidence="9 10">
    <location>
        <position position="411"/>
    </location>
</feature>
<feature type="active site" description="Proton donor" evidence="9 10">
    <location>
        <position position="464"/>
    </location>
</feature>
<dbReference type="InterPro" id="IPR017853">
    <property type="entry name" value="GH"/>
</dbReference>
<evidence type="ECO:0000256" key="6">
    <source>
        <dbReference type="ARBA" id="ARBA00022679"/>
    </source>
</evidence>
<comment type="pathway">
    <text evidence="2 9">Glycan biosynthesis; glycogen biosynthesis.</text>
</comment>
<dbReference type="PANTHER" id="PTHR43651:SF3">
    <property type="entry name" value="1,4-ALPHA-GLUCAN-BRANCHING ENZYME"/>
    <property type="match status" value="1"/>
</dbReference>
<dbReference type="InterPro" id="IPR037439">
    <property type="entry name" value="Branching_enzy"/>
</dbReference>
<accession>A0A7G9R8T5</accession>
<comment type="similarity">
    <text evidence="3 9">Belongs to the glycosyl hydrolase 13 family. GlgB subfamily.</text>
</comment>
<dbReference type="RefSeq" id="WP_187577853.1">
    <property type="nucleotide sequence ID" value="NZ_CP060713.1"/>
</dbReference>
<dbReference type="PIRSF" id="PIRSF000463">
    <property type="entry name" value="GlgB"/>
    <property type="match status" value="1"/>
</dbReference>
<dbReference type="Gene3D" id="3.20.20.80">
    <property type="entry name" value="Glycosidases"/>
    <property type="match status" value="1"/>
</dbReference>
<dbReference type="InterPro" id="IPR006407">
    <property type="entry name" value="GlgB"/>
</dbReference>
<dbReference type="GO" id="GO:0005829">
    <property type="term" value="C:cytosol"/>
    <property type="evidence" value="ECO:0007669"/>
    <property type="project" value="TreeGrafter"/>
</dbReference>
<evidence type="ECO:0000256" key="5">
    <source>
        <dbReference type="ARBA" id="ARBA00022676"/>
    </source>
</evidence>
<dbReference type="Pfam" id="PF00128">
    <property type="entry name" value="Alpha-amylase"/>
    <property type="match status" value="1"/>
</dbReference>
<keyword evidence="6 9" id="KW-0808">Transferase</keyword>
<dbReference type="SUPFAM" id="SSF51445">
    <property type="entry name" value="(Trans)glycosidases"/>
    <property type="match status" value="1"/>
</dbReference>
<evidence type="ECO:0000256" key="3">
    <source>
        <dbReference type="ARBA" id="ARBA00009000"/>
    </source>
</evidence>
<dbReference type="Pfam" id="PF02806">
    <property type="entry name" value="Alpha-amylase_C"/>
    <property type="match status" value="1"/>
</dbReference>
<dbReference type="SMART" id="SM00642">
    <property type="entry name" value="Aamy"/>
    <property type="match status" value="1"/>
</dbReference>
<dbReference type="Gene3D" id="2.60.40.1180">
    <property type="entry name" value="Golgi alpha-mannosidase II"/>
    <property type="match status" value="1"/>
</dbReference>
<dbReference type="GO" id="GO:0003844">
    <property type="term" value="F:1,4-alpha-glucan branching enzyme activity"/>
    <property type="evidence" value="ECO:0007669"/>
    <property type="project" value="UniProtKB-UniRule"/>
</dbReference>
<keyword evidence="5 9" id="KW-0328">Glycosyltransferase</keyword>
<protein>
    <recommendedName>
        <fullName evidence="9">1,4-alpha-glucan branching enzyme GlgB</fullName>
        <ecNumber evidence="9">2.4.1.18</ecNumber>
    </recommendedName>
    <alternativeName>
        <fullName evidence="9">1,4-alpha-D-glucan:1,4-alpha-D-glucan 6-glucosyl-transferase</fullName>
    </alternativeName>
    <alternativeName>
        <fullName evidence="9">Alpha-(1-&gt;4)-glucan branching enzyme</fullName>
    </alternativeName>
    <alternativeName>
        <fullName evidence="9">Glycogen branching enzyme</fullName>
        <shortName evidence="9">BE</shortName>
    </alternativeName>
</protein>
<keyword evidence="4 9" id="KW-0321">Glycogen metabolism</keyword>
<dbReference type="FunFam" id="2.60.40.10:FF:000169">
    <property type="entry name" value="1,4-alpha-glucan branching enzyme GlgB"/>
    <property type="match status" value="1"/>
</dbReference>
<comment type="subunit">
    <text evidence="9">Monomer.</text>
</comment>
<evidence type="ECO:0000259" key="11">
    <source>
        <dbReference type="SMART" id="SM00642"/>
    </source>
</evidence>
<keyword evidence="13" id="KW-1185">Reference proteome</keyword>
<dbReference type="InterPro" id="IPR014756">
    <property type="entry name" value="Ig_E-set"/>
</dbReference>
<evidence type="ECO:0000256" key="10">
    <source>
        <dbReference type="PIRSR" id="PIRSR000463-1"/>
    </source>
</evidence>
<dbReference type="GO" id="GO:0005978">
    <property type="term" value="P:glycogen biosynthetic process"/>
    <property type="evidence" value="ECO:0007669"/>
    <property type="project" value="UniProtKB-UniRule"/>
</dbReference>
<evidence type="ECO:0000256" key="7">
    <source>
        <dbReference type="ARBA" id="ARBA00023056"/>
    </source>
</evidence>
<dbReference type="CDD" id="cd02855">
    <property type="entry name" value="E_set_GBE_prok_N"/>
    <property type="match status" value="1"/>
</dbReference>
<dbReference type="InterPro" id="IPR004193">
    <property type="entry name" value="Glyco_hydro_13_N"/>
</dbReference>
<keyword evidence="8 9" id="KW-0119">Carbohydrate metabolism</keyword>
<feature type="domain" description="Glycosyl hydrolase family 13 catalytic" evidence="11">
    <location>
        <begin position="254"/>
        <end position="612"/>
    </location>
</feature>
<reference evidence="12 13" key="1">
    <citation type="submission" date="2020-08" db="EMBL/GenBank/DDBJ databases">
        <title>Genome sequence of Nocardioides mesophilus KACC 16243T.</title>
        <authorList>
            <person name="Hyun D.-W."/>
            <person name="Bae J.-W."/>
        </authorList>
    </citation>
    <scope>NUCLEOTIDE SEQUENCE [LARGE SCALE GENOMIC DNA]</scope>
    <source>
        <strain evidence="12 13">KACC 16243</strain>
    </source>
</reference>
<dbReference type="EC" id="2.4.1.18" evidence="9"/>
<dbReference type="CDD" id="cd11322">
    <property type="entry name" value="AmyAc_Glg_BE"/>
    <property type="match status" value="1"/>
</dbReference>
<dbReference type="InterPro" id="IPR013780">
    <property type="entry name" value="Glyco_hydro_b"/>
</dbReference>
<name>A0A7G9R8T5_9ACTN</name>
<organism evidence="12 13">
    <name type="scientific">Nocardioides mesophilus</name>
    <dbReference type="NCBI Taxonomy" id="433659"/>
    <lineage>
        <taxon>Bacteria</taxon>
        <taxon>Bacillati</taxon>
        <taxon>Actinomycetota</taxon>
        <taxon>Actinomycetes</taxon>
        <taxon>Propionibacteriales</taxon>
        <taxon>Nocardioidaceae</taxon>
        <taxon>Nocardioides</taxon>
    </lineage>
</organism>
<evidence type="ECO:0000256" key="4">
    <source>
        <dbReference type="ARBA" id="ARBA00022600"/>
    </source>
</evidence>
<dbReference type="InterPro" id="IPR044143">
    <property type="entry name" value="GlgB_N_E_set_prok"/>
</dbReference>
<dbReference type="NCBIfam" id="NF008967">
    <property type="entry name" value="PRK12313.1"/>
    <property type="match status" value="1"/>
</dbReference>
<dbReference type="Pfam" id="PF02922">
    <property type="entry name" value="CBM_48"/>
    <property type="match status" value="1"/>
</dbReference>
<keyword evidence="7 9" id="KW-0320">Glycogen biosynthesis</keyword>
<dbReference type="Proteomes" id="UP000515947">
    <property type="component" value="Chromosome"/>
</dbReference>
<dbReference type="Pfam" id="PF22019">
    <property type="entry name" value="GlgB_N"/>
    <property type="match status" value="1"/>
</dbReference>
<dbReference type="EMBL" id="CP060713">
    <property type="protein sequence ID" value="QNN52010.1"/>
    <property type="molecule type" value="Genomic_DNA"/>
</dbReference>
<dbReference type="InterPro" id="IPR013783">
    <property type="entry name" value="Ig-like_fold"/>
</dbReference>
<dbReference type="InterPro" id="IPR054169">
    <property type="entry name" value="GlgB_N"/>
</dbReference>
<comment type="catalytic activity">
    <reaction evidence="1 9">
        <text>Transfers a segment of a (1-&gt;4)-alpha-D-glucan chain to a primary hydroxy group in a similar glucan chain.</text>
        <dbReference type="EC" id="2.4.1.18"/>
    </reaction>
</comment>
<sequence length="731" mass="82169">MTSTIRPLDRSILDQVVSGRHGDPHAVLGAHPHGGTTTVRVFRPLAESVVVVHDGKRVDLTHEHEGIWVGVLDVPEPPDYRLAVSYAGAEPTLVDDAYRYLPTLGEMDLHLINEGRHEQLWDVLGAHVRHYQSPTGDVTGTSFAVWAPHAKGVRVKGDFNHWDGREHPMRQMGVSGVWELFVPDVGSGTRYKFLILGADDVWREKADPMAFAAEVPPLTSSIVHEPGYAWNDEAWMTSRAERSDAHAQPMAIYEMHLASWKKHHGGGMYSYAELADNLVDYLADMGFTHVELMPVMQHPFGGSWGYHVTSYFAADSRFGDPDGLRLLIDRLHQAGIGVILDWVPGHFATDEWALARFDGTPLYEDPNPQRGWHKEWGSHIFNFGRKEVRNFLYANALFWLEEFHADGLRVDGVASMLYLDYSRDEGQWSPNIHGGRENLEAVEFLQEMNATVYKRVPGAVTIAEESTSWPGVTRPTHLGGLGFGFKWNMGWMHDSLGYVENDPVHRQYHHGQMTFSMVYAYSENYILPISHDEVVHGKGSLLRKMPGDRWQQLANLRTYLAYMWAHPGKQLLFMGAEFGQESEWAEGRELDWWLLDHSEHRGVQSLVRDLNRIYRDSPALFTLDTEGAGFEWIDANDSSNNVFSFVRRGSDGSEMVCVANFSAVPHHDYTLGLPAAGTWVEALNTDADLYAGSGVGNLGEVRAEAKQWHGMPASATVTLPPLGTLWLSRRD</sequence>
<evidence type="ECO:0000256" key="9">
    <source>
        <dbReference type="HAMAP-Rule" id="MF_00685"/>
    </source>
</evidence>
<evidence type="ECO:0000256" key="8">
    <source>
        <dbReference type="ARBA" id="ARBA00023277"/>
    </source>
</evidence>
<dbReference type="InterPro" id="IPR006048">
    <property type="entry name" value="A-amylase/branching_C"/>
</dbReference>
<gene>
    <name evidence="9 12" type="primary">glgB</name>
    <name evidence="12" type="ORF">H9L09_16035</name>
</gene>
<evidence type="ECO:0000313" key="13">
    <source>
        <dbReference type="Proteomes" id="UP000515947"/>
    </source>
</evidence>
<dbReference type="KEGG" id="nmes:H9L09_16035"/>
<dbReference type="InterPro" id="IPR006047">
    <property type="entry name" value="GH13_cat_dom"/>
</dbReference>
<evidence type="ECO:0000256" key="1">
    <source>
        <dbReference type="ARBA" id="ARBA00000826"/>
    </source>
</evidence>
<proteinExistence type="inferred from homology"/>
<comment type="function">
    <text evidence="9">Catalyzes the formation of the alpha-1,6-glucosidic linkages in glycogen by scission of a 1,4-alpha-linked oligosaccharide from growing alpha-1,4-glucan chains and the subsequent attachment of the oligosaccharide to the alpha-1,6 position.</text>
</comment>
<dbReference type="PANTHER" id="PTHR43651">
    <property type="entry name" value="1,4-ALPHA-GLUCAN-BRANCHING ENZYME"/>
    <property type="match status" value="1"/>
</dbReference>
<dbReference type="SUPFAM" id="SSF51011">
    <property type="entry name" value="Glycosyl hydrolase domain"/>
    <property type="match status" value="1"/>
</dbReference>
<dbReference type="NCBIfam" id="NF003811">
    <property type="entry name" value="PRK05402.1"/>
    <property type="match status" value="1"/>
</dbReference>